<gene>
    <name evidence="1" type="ORF">PVAG01_01007</name>
</gene>
<evidence type="ECO:0008006" key="3">
    <source>
        <dbReference type="Google" id="ProtNLM"/>
    </source>
</evidence>
<dbReference type="Pfam" id="PF06293">
    <property type="entry name" value="Kdo"/>
    <property type="match status" value="1"/>
</dbReference>
<sequence length="265" mass="30348">MYPTQVEILNQEIDPEDKTPSYYRILVNRKHFKYITIDPGIYEVDDLCFPPILVEKLPPFPEGDWNCGRISQTVGNPTPFFSETLKKTLPSINPLWHPKSYEYLSFQIGKRLRSNVYMASSPQFEKPIVAKFARFYWEIGYYIAETRVYSWIDGHNIGPEFLGYLTEDGRVIGFLIEYIEGHHATISDLPACKVIVRKLHGLSILHGDLNKHNFLISERGAVLIDFETAKRSGNGETMEKEVEGLEEQLLDESGTGGVVLEEEDN</sequence>
<dbReference type="Gene3D" id="1.10.510.10">
    <property type="entry name" value="Transferase(Phosphotransferase) domain 1"/>
    <property type="match status" value="1"/>
</dbReference>
<dbReference type="Proteomes" id="UP001629113">
    <property type="component" value="Unassembled WGS sequence"/>
</dbReference>
<dbReference type="InterPro" id="IPR011009">
    <property type="entry name" value="Kinase-like_dom_sf"/>
</dbReference>
<comment type="caution">
    <text evidence="1">The sequence shown here is derived from an EMBL/GenBank/DDBJ whole genome shotgun (WGS) entry which is preliminary data.</text>
</comment>
<dbReference type="EMBL" id="JBFCZG010000001">
    <property type="protein sequence ID" value="KAL3427498.1"/>
    <property type="molecule type" value="Genomic_DNA"/>
</dbReference>
<dbReference type="SUPFAM" id="SSF56112">
    <property type="entry name" value="Protein kinase-like (PK-like)"/>
    <property type="match status" value="1"/>
</dbReference>
<reference evidence="1 2" key="1">
    <citation type="submission" date="2024-06" db="EMBL/GenBank/DDBJ databases">
        <title>Complete genome of Phlyctema vagabunda strain 19-DSS-EL-015.</title>
        <authorList>
            <person name="Fiorenzani C."/>
        </authorList>
    </citation>
    <scope>NUCLEOTIDE SEQUENCE [LARGE SCALE GENOMIC DNA]</scope>
    <source>
        <strain evidence="1 2">19-DSS-EL-015</strain>
    </source>
</reference>
<name>A0ABR4PVW1_9HELO</name>
<evidence type="ECO:0000313" key="2">
    <source>
        <dbReference type="Proteomes" id="UP001629113"/>
    </source>
</evidence>
<accession>A0ABR4PVW1</accession>
<protein>
    <recommendedName>
        <fullName evidence="3">Alpha-galactosidase A</fullName>
    </recommendedName>
</protein>
<organism evidence="1 2">
    <name type="scientific">Phlyctema vagabunda</name>
    <dbReference type="NCBI Taxonomy" id="108571"/>
    <lineage>
        <taxon>Eukaryota</taxon>
        <taxon>Fungi</taxon>
        <taxon>Dikarya</taxon>
        <taxon>Ascomycota</taxon>
        <taxon>Pezizomycotina</taxon>
        <taxon>Leotiomycetes</taxon>
        <taxon>Helotiales</taxon>
        <taxon>Dermateaceae</taxon>
        <taxon>Phlyctema</taxon>
    </lineage>
</organism>
<proteinExistence type="predicted"/>
<keyword evidence="2" id="KW-1185">Reference proteome</keyword>
<evidence type="ECO:0000313" key="1">
    <source>
        <dbReference type="EMBL" id="KAL3427498.1"/>
    </source>
</evidence>